<keyword evidence="3" id="KW-1185">Reference proteome</keyword>
<dbReference type="Proteomes" id="UP000221168">
    <property type="component" value="Unassembled WGS sequence"/>
</dbReference>
<dbReference type="SUPFAM" id="SSF54909">
    <property type="entry name" value="Dimeric alpha+beta barrel"/>
    <property type="match status" value="1"/>
</dbReference>
<reference evidence="2 3" key="1">
    <citation type="submission" date="2017-10" db="EMBL/GenBank/DDBJ databases">
        <title>Sedimentibacterium mangrovi gen. nov., sp. nov., a novel member of family Phyllobacteriacea isolated from mangrove sediment.</title>
        <authorList>
            <person name="Liao H."/>
            <person name="Tian Y."/>
        </authorList>
    </citation>
    <scope>NUCLEOTIDE SEQUENCE [LARGE SCALE GENOMIC DNA]</scope>
    <source>
        <strain evidence="2 3">X9-2-2</strain>
    </source>
</reference>
<dbReference type="InterPro" id="IPR011008">
    <property type="entry name" value="Dimeric_a/b-barrel"/>
</dbReference>
<evidence type="ECO:0000313" key="3">
    <source>
        <dbReference type="Proteomes" id="UP000221168"/>
    </source>
</evidence>
<proteinExistence type="predicted"/>
<dbReference type="Gene3D" id="3.30.70.100">
    <property type="match status" value="1"/>
</dbReference>
<dbReference type="NCBIfam" id="TIGR02118">
    <property type="entry name" value="EthD family reductase"/>
    <property type="match status" value="1"/>
</dbReference>
<evidence type="ECO:0000313" key="2">
    <source>
        <dbReference type="EMBL" id="PHP67658.1"/>
    </source>
</evidence>
<dbReference type="PANTHER" id="PTHR40260:SF2">
    <property type="entry name" value="BLR8190 PROTEIN"/>
    <property type="match status" value="1"/>
</dbReference>
<dbReference type="GO" id="GO:0016491">
    <property type="term" value="F:oxidoreductase activity"/>
    <property type="evidence" value="ECO:0007669"/>
    <property type="project" value="InterPro"/>
</dbReference>
<evidence type="ECO:0000259" key="1">
    <source>
        <dbReference type="Pfam" id="PF07110"/>
    </source>
</evidence>
<sequence>MAKLVVIYRTPKNAAAFDAHYAAVHIPLAQKIPGVKRYDLSTGPVTGPEGATNVHLVATLYFGSLADLKAGLASPEGQAAAADLANFADGGVELLMYESRQL</sequence>
<dbReference type="AlphaFoldDB" id="A0A2G1QR10"/>
<protein>
    <submittedName>
        <fullName evidence="2">EthD like-protein</fullName>
    </submittedName>
</protein>
<comment type="caution">
    <text evidence="2">The sequence shown here is derived from an EMBL/GenBank/DDBJ whole genome shotgun (WGS) entry which is preliminary data.</text>
</comment>
<dbReference type="RefSeq" id="WP_099305738.1">
    <property type="nucleotide sequence ID" value="NZ_PDVP01000003.1"/>
</dbReference>
<accession>A0A2G1QR10</accession>
<name>A0A2G1QR10_9HYPH</name>
<dbReference type="InterPro" id="IPR009799">
    <property type="entry name" value="EthD_dom"/>
</dbReference>
<dbReference type="Pfam" id="PF07110">
    <property type="entry name" value="EthD"/>
    <property type="match status" value="1"/>
</dbReference>
<dbReference type="OrthoDB" id="5294870at2"/>
<organism evidence="2 3">
    <name type="scientific">Zhengella mangrovi</name>
    <dbReference type="NCBI Taxonomy" id="1982044"/>
    <lineage>
        <taxon>Bacteria</taxon>
        <taxon>Pseudomonadati</taxon>
        <taxon>Pseudomonadota</taxon>
        <taxon>Alphaproteobacteria</taxon>
        <taxon>Hyphomicrobiales</taxon>
        <taxon>Notoacmeibacteraceae</taxon>
        <taxon>Zhengella</taxon>
    </lineage>
</organism>
<gene>
    <name evidence="2" type="ORF">CSC94_08140</name>
</gene>
<dbReference type="PANTHER" id="PTHR40260">
    <property type="entry name" value="BLR8190 PROTEIN"/>
    <property type="match status" value="1"/>
</dbReference>
<dbReference type="EMBL" id="PDVP01000003">
    <property type="protein sequence ID" value="PHP67658.1"/>
    <property type="molecule type" value="Genomic_DNA"/>
</dbReference>
<feature type="domain" description="EthD" evidence="1">
    <location>
        <begin position="14"/>
        <end position="90"/>
    </location>
</feature>